<keyword evidence="3" id="KW-1185">Reference proteome</keyword>
<dbReference type="PANTHER" id="PTHR46148:SF57">
    <property type="entry name" value="OS12G0499874 PROTEIN"/>
    <property type="match status" value="1"/>
</dbReference>
<reference evidence="2" key="1">
    <citation type="submission" date="2023-08" db="EMBL/GenBank/DDBJ databases">
        <title>A de novo genome assembly of Solanum verrucosum Schlechtendal, a Mexican diploid species geographically isolated from the other diploid A-genome species in potato relatives.</title>
        <authorList>
            <person name="Hosaka K."/>
        </authorList>
    </citation>
    <scope>NUCLEOTIDE SEQUENCE</scope>
    <source>
        <tissue evidence="2">Young leaves</tissue>
    </source>
</reference>
<evidence type="ECO:0000313" key="3">
    <source>
        <dbReference type="Proteomes" id="UP001234989"/>
    </source>
</evidence>
<feature type="domain" description="Tf2-1-like SH3-like" evidence="1">
    <location>
        <begin position="84"/>
        <end position="135"/>
    </location>
</feature>
<dbReference type="Proteomes" id="UP001234989">
    <property type="component" value="Chromosome 8"/>
</dbReference>
<dbReference type="EMBL" id="CP133619">
    <property type="protein sequence ID" value="WMV42078.1"/>
    <property type="molecule type" value="Genomic_DNA"/>
</dbReference>
<evidence type="ECO:0000259" key="1">
    <source>
        <dbReference type="Pfam" id="PF24626"/>
    </source>
</evidence>
<proteinExistence type="predicted"/>
<protein>
    <recommendedName>
        <fullName evidence="1">Tf2-1-like SH3-like domain-containing protein</fullName>
    </recommendedName>
</protein>
<evidence type="ECO:0000313" key="2">
    <source>
        <dbReference type="EMBL" id="WMV42078.1"/>
    </source>
</evidence>
<dbReference type="PANTHER" id="PTHR46148">
    <property type="entry name" value="CHROMO DOMAIN-CONTAINING PROTEIN"/>
    <property type="match status" value="1"/>
</dbReference>
<dbReference type="AlphaFoldDB" id="A0AAF0ZLH9"/>
<sequence>MVVDALSRLWMGSVARVEDDMKELVRDVHILAQLGVCYHSSIGMAPFEALYARRCRSRKGWFELGEVSLIGPELVQEAMEKGVKRFGNKGKLSLRYVGPYQILRRIRKVTYELEFHNELASVHSIFHVSFLKKCVVDMTSIVPLEGLGVRENISYEEVSVEILDRKVRKLRNKEVSSVKVLWRNQLFEGATWEVEADMMSRYPRLFPSAPILA</sequence>
<dbReference type="InterPro" id="IPR056924">
    <property type="entry name" value="SH3_Tf2-1"/>
</dbReference>
<gene>
    <name evidence="2" type="ORF">MTR67_035463</name>
</gene>
<organism evidence="2 3">
    <name type="scientific">Solanum verrucosum</name>
    <dbReference type="NCBI Taxonomy" id="315347"/>
    <lineage>
        <taxon>Eukaryota</taxon>
        <taxon>Viridiplantae</taxon>
        <taxon>Streptophyta</taxon>
        <taxon>Embryophyta</taxon>
        <taxon>Tracheophyta</taxon>
        <taxon>Spermatophyta</taxon>
        <taxon>Magnoliopsida</taxon>
        <taxon>eudicotyledons</taxon>
        <taxon>Gunneridae</taxon>
        <taxon>Pentapetalae</taxon>
        <taxon>asterids</taxon>
        <taxon>lamiids</taxon>
        <taxon>Solanales</taxon>
        <taxon>Solanaceae</taxon>
        <taxon>Solanoideae</taxon>
        <taxon>Solaneae</taxon>
        <taxon>Solanum</taxon>
    </lineage>
</organism>
<name>A0AAF0ZLH9_SOLVR</name>
<accession>A0AAF0ZLH9</accession>
<dbReference type="Pfam" id="PF24626">
    <property type="entry name" value="SH3_Tf2-1"/>
    <property type="match status" value="1"/>
</dbReference>